<evidence type="ECO:0000256" key="2">
    <source>
        <dbReference type="ARBA" id="ARBA00022723"/>
    </source>
</evidence>
<dbReference type="InterPro" id="IPR027806">
    <property type="entry name" value="HARBI1_dom"/>
</dbReference>
<dbReference type="GO" id="GO:0046872">
    <property type="term" value="F:metal ion binding"/>
    <property type="evidence" value="ECO:0007669"/>
    <property type="project" value="UniProtKB-KW"/>
</dbReference>
<feature type="domain" description="DDE Tnp4" evidence="3">
    <location>
        <begin position="2"/>
        <end position="84"/>
    </location>
</feature>
<evidence type="ECO:0000313" key="5">
    <source>
        <dbReference type="Proteomes" id="UP000324917"/>
    </source>
</evidence>
<evidence type="ECO:0000313" key="4">
    <source>
        <dbReference type="EMBL" id="GCA78006.1"/>
    </source>
</evidence>
<proteinExistence type="predicted"/>
<dbReference type="Proteomes" id="UP000324917">
    <property type="component" value="Unassembled WGS sequence"/>
</dbReference>
<reference evidence="4 5" key="1">
    <citation type="submission" date="2018-09" db="EMBL/GenBank/DDBJ databases">
        <title>Evolutionary history of phycoerythrin pigmentation in the water bloom-forming cyanobacterium Microcystis aeruginosa.</title>
        <authorList>
            <person name="Tanabe Y."/>
            <person name="Tanabe Y."/>
            <person name="Yamaguchi H."/>
        </authorList>
    </citation>
    <scope>NUCLEOTIDE SEQUENCE [LARGE SCALE GENOMIC DNA]</scope>
    <source>
        <strain evidence="4 5">NIES-2520</strain>
    </source>
</reference>
<dbReference type="EMBL" id="BHVP01000328">
    <property type="protein sequence ID" value="GCA78006.1"/>
    <property type="molecule type" value="Genomic_DNA"/>
</dbReference>
<gene>
    <name evidence="4" type="ORF">MiTe_04869</name>
</gene>
<accession>A0A5A5RZY9</accession>
<comment type="cofactor">
    <cofactor evidence="1">
        <name>a divalent metal cation</name>
        <dbReference type="ChEBI" id="CHEBI:60240"/>
    </cofactor>
</comment>
<dbReference type="Pfam" id="PF13359">
    <property type="entry name" value="DDE_Tnp_4"/>
    <property type="match status" value="1"/>
</dbReference>
<protein>
    <recommendedName>
        <fullName evidence="3">DDE Tnp4 domain-containing protein</fullName>
    </recommendedName>
</protein>
<name>A0A5A5RZY9_MICAE</name>
<organism evidence="4 5">
    <name type="scientific">Microcystis aeruginosa NIES-2520</name>
    <dbReference type="NCBI Taxonomy" id="2303982"/>
    <lineage>
        <taxon>Bacteria</taxon>
        <taxon>Bacillati</taxon>
        <taxon>Cyanobacteriota</taxon>
        <taxon>Cyanophyceae</taxon>
        <taxon>Oscillatoriophycideae</taxon>
        <taxon>Chroococcales</taxon>
        <taxon>Microcystaceae</taxon>
        <taxon>Microcystis</taxon>
    </lineage>
</organism>
<dbReference type="AlphaFoldDB" id="A0A5A5RZY9"/>
<evidence type="ECO:0000256" key="1">
    <source>
        <dbReference type="ARBA" id="ARBA00001968"/>
    </source>
</evidence>
<comment type="caution">
    <text evidence="4">The sequence shown here is derived from an EMBL/GenBank/DDBJ whole genome shotgun (WGS) entry which is preliminary data.</text>
</comment>
<sequence>MHDFKLFQKSQVKLPKTIKLLADKGYQGIVKIHELSEIPIRKPRGKNYSEEQRKYNRELGRIRVAVENVNRCLKIFKILYYPYRNRRYKFGLRSH</sequence>
<keyword evidence="2" id="KW-0479">Metal-binding</keyword>
<evidence type="ECO:0000259" key="3">
    <source>
        <dbReference type="Pfam" id="PF13359"/>
    </source>
</evidence>